<evidence type="ECO:0000256" key="1">
    <source>
        <dbReference type="SAM" id="MobiDB-lite"/>
    </source>
</evidence>
<dbReference type="Proteomes" id="UP001500325">
    <property type="component" value="Unassembled WGS sequence"/>
</dbReference>
<feature type="compositionally biased region" description="Low complexity" evidence="1">
    <location>
        <begin position="57"/>
        <end position="70"/>
    </location>
</feature>
<feature type="compositionally biased region" description="Polar residues" evidence="1">
    <location>
        <begin position="86"/>
        <end position="102"/>
    </location>
</feature>
<feature type="region of interest" description="Disordered" evidence="1">
    <location>
        <begin position="57"/>
        <end position="102"/>
    </location>
</feature>
<accession>A0ABP8XDJ5</accession>
<organism evidence="2 3">
    <name type="scientific">Pseudonocardia yuanmonensis</name>
    <dbReference type="NCBI Taxonomy" id="1095914"/>
    <lineage>
        <taxon>Bacteria</taxon>
        <taxon>Bacillati</taxon>
        <taxon>Actinomycetota</taxon>
        <taxon>Actinomycetes</taxon>
        <taxon>Pseudonocardiales</taxon>
        <taxon>Pseudonocardiaceae</taxon>
        <taxon>Pseudonocardia</taxon>
    </lineage>
</organism>
<sequence length="102" mass="11050">MQLQRHARTDHTRTGTRIRAHCEGRVHRTDIDIAPGGPVCRVVPLEPPSAVLFPATPSAALPPRAPVSRAAPREPVDHIASHDPRPTSTAPHNLESSSIPRE</sequence>
<proteinExistence type="predicted"/>
<keyword evidence="3" id="KW-1185">Reference proteome</keyword>
<feature type="compositionally biased region" description="Basic and acidic residues" evidence="1">
    <location>
        <begin position="71"/>
        <end position="85"/>
    </location>
</feature>
<gene>
    <name evidence="2" type="ORF">GCM10023215_49510</name>
</gene>
<evidence type="ECO:0000313" key="3">
    <source>
        <dbReference type="Proteomes" id="UP001500325"/>
    </source>
</evidence>
<dbReference type="EMBL" id="BAABIC010000019">
    <property type="protein sequence ID" value="GAA4704011.1"/>
    <property type="molecule type" value="Genomic_DNA"/>
</dbReference>
<protein>
    <submittedName>
        <fullName evidence="2">Uncharacterized protein</fullName>
    </submittedName>
</protein>
<name>A0ABP8XDJ5_9PSEU</name>
<evidence type="ECO:0000313" key="2">
    <source>
        <dbReference type="EMBL" id="GAA4704011.1"/>
    </source>
</evidence>
<comment type="caution">
    <text evidence="2">The sequence shown here is derived from an EMBL/GenBank/DDBJ whole genome shotgun (WGS) entry which is preliminary data.</text>
</comment>
<reference evidence="3" key="1">
    <citation type="journal article" date="2019" name="Int. J. Syst. Evol. Microbiol.">
        <title>The Global Catalogue of Microorganisms (GCM) 10K type strain sequencing project: providing services to taxonomists for standard genome sequencing and annotation.</title>
        <authorList>
            <consortium name="The Broad Institute Genomics Platform"/>
            <consortium name="The Broad Institute Genome Sequencing Center for Infectious Disease"/>
            <person name="Wu L."/>
            <person name="Ma J."/>
        </authorList>
    </citation>
    <scope>NUCLEOTIDE SEQUENCE [LARGE SCALE GENOMIC DNA]</scope>
    <source>
        <strain evidence="3">JCM 18055</strain>
    </source>
</reference>